<keyword evidence="3" id="KW-0812">Transmembrane</keyword>
<dbReference type="OMA" id="HERTCVG"/>
<dbReference type="InterPro" id="IPR001229">
    <property type="entry name" value="Jacalin-like_lectin_dom"/>
</dbReference>
<dbReference type="AlphaFoldDB" id="W1P014"/>
<sequence>MNIIKTGTWGGSGGRAWDDGVFTGIRQIIIYLSENGIIESIKTEYDLNGKYVWSDIHGGTSKCVAGVVKLEFPQEVITKISGQYSDIGICLPYPVVNSLCFETNKRYGRAKGNDFSLSPSQGMVVGFHGSACGYLDAIGLHLSAINDAETSSETLKVKAFTRKVKLSLSLTLLCSIISFSLGSMRFDFNTLVFRILLKLMF</sequence>
<evidence type="ECO:0000259" key="4">
    <source>
        <dbReference type="PROSITE" id="PS51752"/>
    </source>
</evidence>
<dbReference type="PROSITE" id="PS51752">
    <property type="entry name" value="JACALIN_LECTIN"/>
    <property type="match status" value="1"/>
</dbReference>
<evidence type="ECO:0000256" key="3">
    <source>
        <dbReference type="SAM" id="Phobius"/>
    </source>
</evidence>
<evidence type="ECO:0000313" key="5">
    <source>
        <dbReference type="EMBL" id="ERN01268.1"/>
    </source>
</evidence>
<comment type="similarity">
    <text evidence="1">Belongs to the jacalin lectin family.</text>
</comment>
<dbReference type="FunFam" id="2.100.10.30:FF:000001">
    <property type="entry name" value="Jacalin-related lectin 33"/>
    <property type="match status" value="1"/>
</dbReference>
<keyword evidence="6" id="KW-1185">Reference proteome</keyword>
<accession>W1P014</accession>
<reference evidence="6" key="1">
    <citation type="journal article" date="2013" name="Science">
        <title>The Amborella genome and the evolution of flowering plants.</title>
        <authorList>
            <consortium name="Amborella Genome Project"/>
        </authorList>
    </citation>
    <scope>NUCLEOTIDE SEQUENCE [LARGE SCALE GENOMIC DNA]</scope>
</reference>
<organism evidence="5 6">
    <name type="scientific">Amborella trichopoda</name>
    <dbReference type="NCBI Taxonomy" id="13333"/>
    <lineage>
        <taxon>Eukaryota</taxon>
        <taxon>Viridiplantae</taxon>
        <taxon>Streptophyta</taxon>
        <taxon>Embryophyta</taxon>
        <taxon>Tracheophyta</taxon>
        <taxon>Spermatophyta</taxon>
        <taxon>Magnoliopsida</taxon>
        <taxon>Amborellales</taxon>
        <taxon>Amborellaceae</taxon>
        <taxon>Amborella</taxon>
    </lineage>
</organism>
<evidence type="ECO:0000256" key="1">
    <source>
        <dbReference type="ARBA" id="ARBA00006568"/>
    </source>
</evidence>
<proteinExistence type="inferred from homology"/>
<dbReference type="SMART" id="SM00915">
    <property type="entry name" value="Jacalin"/>
    <property type="match status" value="1"/>
</dbReference>
<dbReference type="STRING" id="13333.W1P014"/>
<dbReference type="PANTHER" id="PTHR47293">
    <property type="entry name" value="JACALIN-RELATED LECTIN 3"/>
    <property type="match status" value="1"/>
</dbReference>
<dbReference type="InterPro" id="IPR036404">
    <property type="entry name" value="Jacalin-like_lectin_dom_sf"/>
</dbReference>
<feature type="domain" description="Jacalin-type lectin" evidence="4">
    <location>
        <begin position="3"/>
        <end position="144"/>
    </location>
</feature>
<dbReference type="InterPro" id="IPR033734">
    <property type="entry name" value="Jacalin-like_lectin_dom_plant"/>
</dbReference>
<name>W1P014_AMBTC</name>
<dbReference type="EMBL" id="KI394767">
    <property type="protein sequence ID" value="ERN01268.1"/>
    <property type="molecule type" value="Genomic_DNA"/>
</dbReference>
<keyword evidence="3" id="KW-1133">Transmembrane helix</keyword>
<evidence type="ECO:0000256" key="2">
    <source>
        <dbReference type="ARBA" id="ARBA00022734"/>
    </source>
</evidence>
<evidence type="ECO:0000313" key="6">
    <source>
        <dbReference type="Proteomes" id="UP000017836"/>
    </source>
</evidence>
<dbReference type="SUPFAM" id="SSF51101">
    <property type="entry name" value="Mannose-binding lectins"/>
    <property type="match status" value="1"/>
</dbReference>
<dbReference type="HOGENOM" id="CLU_078923_3_0_1"/>
<protein>
    <recommendedName>
        <fullName evidence="4">Jacalin-type lectin domain-containing protein</fullName>
    </recommendedName>
</protein>
<dbReference type="Gene3D" id="2.100.10.30">
    <property type="entry name" value="Jacalin-like lectin domain"/>
    <property type="match status" value="1"/>
</dbReference>
<dbReference type="eggNOG" id="KOG4197">
    <property type="taxonomic scope" value="Eukaryota"/>
</dbReference>
<keyword evidence="2" id="KW-0430">Lectin</keyword>
<dbReference type="CDD" id="cd09612">
    <property type="entry name" value="Jacalin"/>
    <property type="match status" value="1"/>
</dbReference>
<dbReference type="PANTHER" id="PTHR47293:SF68">
    <property type="entry name" value="JACALIN-RELATED LECTIN 3"/>
    <property type="match status" value="1"/>
</dbReference>
<dbReference type="Proteomes" id="UP000017836">
    <property type="component" value="Unassembled WGS sequence"/>
</dbReference>
<dbReference type="Pfam" id="PF01419">
    <property type="entry name" value="Jacalin"/>
    <property type="match status" value="1"/>
</dbReference>
<dbReference type="GO" id="GO:0030246">
    <property type="term" value="F:carbohydrate binding"/>
    <property type="evidence" value="ECO:0007669"/>
    <property type="project" value="UniProtKB-KW"/>
</dbReference>
<keyword evidence="3" id="KW-0472">Membrane</keyword>
<feature type="transmembrane region" description="Helical" evidence="3">
    <location>
        <begin position="166"/>
        <end position="186"/>
    </location>
</feature>
<dbReference type="Gramene" id="ERN01268">
    <property type="protein sequence ID" value="ERN01268"/>
    <property type="gene ID" value="AMTR_s00002p00249120"/>
</dbReference>
<gene>
    <name evidence="5" type="ORF">AMTR_s00002p00249120</name>
</gene>